<name>A0A8H6G623_9LECA</name>
<evidence type="ECO:0000313" key="3">
    <source>
        <dbReference type="EMBL" id="KAF6241212.1"/>
    </source>
</evidence>
<feature type="domain" description="SPIN90/Ldb17 leucine-rich" evidence="2">
    <location>
        <begin position="204"/>
        <end position="349"/>
    </location>
</feature>
<evidence type="ECO:0000256" key="1">
    <source>
        <dbReference type="SAM" id="MobiDB-lite"/>
    </source>
</evidence>
<comment type="caution">
    <text evidence="3">The sequence shown here is derived from an EMBL/GenBank/DDBJ whole genome shotgun (WGS) entry which is preliminary data.</text>
</comment>
<sequence>MEFEVSYTLDNEQQFWDELEEIVSVQCQSHELIDNALRSYLTFVTNYKGLRCPLSTEKMGERLSIGTGEYVQTEYDIARCSYRLLESSLFIENKDYVRRQIVYSLLQEDSPDTLHLIIAFLLFDGQQNDITFEMMKEEGGFPRLLELIQEGRDDDAGLHRMLLELLYEMSRIQRLRIEDLILIEDEFVAYMFQIIEGLSDDVNDPYHYPVIRVVLILNEQYMCSAHDPSPNQTTSPSTPLTNKVMKILSAQGSAYKTFGENIILLLNRESETSLQLLILKLLYLLFTTPPTYEYFYTNDLHVLLDIILRNLLDLPPSSTALRHTYLRVLYPLLAHTQLKHPPHYKRNELVRLLAMMAEDDNQHFGAVDETTKRLVERCGRVGWLKDEEASGSSPTWMKQRLLSVDLPSAMKSSLSVVEVTTHREKPGVKTPSRMDDDRANENTGNIVDSSGTINNGAVTAGNDGIGKAMGVEKSPFEVEGEA</sequence>
<dbReference type="GO" id="GO:0071933">
    <property type="term" value="F:Arp2/3 complex binding"/>
    <property type="evidence" value="ECO:0007669"/>
    <property type="project" value="TreeGrafter"/>
</dbReference>
<feature type="compositionally biased region" description="Polar residues" evidence="1">
    <location>
        <begin position="441"/>
        <end position="457"/>
    </location>
</feature>
<dbReference type="GO" id="GO:0051666">
    <property type="term" value="P:actin cortical patch localization"/>
    <property type="evidence" value="ECO:0007669"/>
    <property type="project" value="TreeGrafter"/>
</dbReference>
<dbReference type="GeneID" id="59282684"/>
<dbReference type="AlphaFoldDB" id="A0A8H6G623"/>
<dbReference type="GO" id="GO:0000147">
    <property type="term" value="P:actin cortical patch assembly"/>
    <property type="evidence" value="ECO:0007669"/>
    <property type="project" value="TreeGrafter"/>
</dbReference>
<dbReference type="Pfam" id="PF09431">
    <property type="entry name" value="SPIN90_LRD"/>
    <property type="match status" value="1"/>
</dbReference>
<feature type="compositionally biased region" description="Basic and acidic residues" evidence="1">
    <location>
        <begin position="420"/>
        <end position="440"/>
    </location>
</feature>
<protein>
    <recommendedName>
        <fullName evidence="2">SPIN90/Ldb17 leucine-rich domain-containing protein</fullName>
    </recommendedName>
</protein>
<dbReference type="Proteomes" id="UP000578531">
    <property type="component" value="Unassembled WGS sequence"/>
</dbReference>
<dbReference type="OrthoDB" id="445362at2759"/>
<dbReference type="InterPro" id="IPR016024">
    <property type="entry name" value="ARM-type_fold"/>
</dbReference>
<evidence type="ECO:0000259" key="2">
    <source>
        <dbReference type="Pfam" id="PF09431"/>
    </source>
</evidence>
<dbReference type="GO" id="GO:0006897">
    <property type="term" value="P:endocytosis"/>
    <property type="evidence" value="ECO:0007669"/>
    <property type="project" value="TreeGrafter"/>
</dbReference>
<dbReference type="RefSeq" id="XP_037170460.1">
    <property type="nucleotide sequence ID" value="XM_037302953.1"/>
</dbReference>
<accession>A0A8H6G623</accession>
<evidence type="ECO:0000313" key="4">
    <source>
        <dbReference type="Proteomes" id="UP000578531"/>
    </source>
</evidence>
<dbReference type="SUPFAM" id="SSF48371">
    <property type="entry name" value="ARM repeat"/>
    <property type="match status" value="1"/>
</dbReference>
<dbReference type="InterPro" id="IPR030125">
    <property type="entry name" value="SPIN90/Ldb17"/>
</dbReference>
<reference evidence="3 4" key="1">
    <citation type="journal article" date="2020" name="Genomics">
        <title>Complete, high-quality genomes from long-read metagenomic sequencing of two wolf lichen thalli reveals enigmatic genome architecture.</title>
        <authorList>
            <person name="McKenzie S.K."/>
            <person name="Walston R.F."/>
            <person name="Allen J.L."/>
        </authorList>
    </citation>
    <scope>NUCLEOTIDE SEQUENCE [LARGE SCALE GENOMIC DNA]</scope>
    <source>
        <strain evidence="3">WasteWater2</strain>
    </source>
</reference>
<proteinExistence type="predicted"/>
<dbReference type="PANTHER" id="PTHR13357:SF1">
    <property type="entry name" value="NCK-INTERACTING PROTEIN WITH SH3 DOMAIN"/>
    <property type="match status" value="1"/>
</dbReference>
<dbReference type="PANTHER" id="PTHR13357">
    <property type="entry name" value="SH3 ADAPTER PROTEIN SPIN90 NCK INTERACTING PROTEIN WITH SH3 DOMAIN"/>
    <property type="match status" value="1"/>
</dbReference>
<dbReference type="InterPro" id="IPR018556">
    <property type="entry name" value="SPIN90/Ldb17_LRD"/>
</dbReference>
<keyword evidence="4" id="KW-1185">Reference proteome</keyword>
<feature type="region of interest" description="Disordered" evidence="1">
    <location>
        <begin position="420"/>
        <end position="482"/>
    </location>
</feature>
<dbReference type="EMBL" id="JACCJC010000002">
    <property type="protein sequence ID" value="KAF6241212.1"/>
    <property type="molecule type" value="Genomic_DNA"/>
</dbReference>
<gene>
    <name evidence="3" type="ORF">HO173_001006</name>
</gene>
<organism evidence="3 4">
    <name type="scientific">Letharia columbiana</name>
    <dbReference type="NCBI Taxonomy" id="112416"/>
    <lineage>
        <taxon>Eukaryota</taxon>
        <taxon>Fungi</taxon>
        <taxon>Dikarya</taxon>
        <taxon>Ascomycota</taxon>
        <taxon>Pezizomycotina</taxon>
        <taxon>Lecanoromycetes</taxon>
        <taxon>OSLEUM clade</taxon>
        <taxon>Lecanoromycetidae</taxon>
        <taxon>Lecanorales</taxon>
        <taxon>Lecanorineae</taxon>
        <taxon>Parmeliaceae</taxon>
        <taxon>Letharia</taxon>
    </lineage>
</organism>
<dbReference type="GO" id="GO:0030479">
    <property type="term" value="C:actin cortical patch"/>
    <property type="evidence" value="ECO:0007669"/>
    <property type="project" value="TreeGrafter"/>
</dbReference>